<dbReference type="InterPro" id="IPR051414">
    <property type="entry name" value="Adenylate-forming_Reductase"/>
</dbReference>
<dbReference type="SUPFAM" id="SSF56801">
    <property type="entry name" value="Acetyl-CoA synthetase-like"/>
    <property type="match status" value="1"/>
</dbReference>
<dbReference type="InterPro" id="IPR000873">
    <property type="entry name" value="AMP-dep_synth/lig_dom"/>
</dbReference>
<keyword evidence="5" id="KW-1185">Reference proteome</keyword>
<dbReference type="Gene3D" id="3.40.50.12780">
    <property type="entry name" value="N-terminal domain of ligase-like"/>
    <property type="match status" value="1"/>
</dbReference>
<protein>
    <recommendedName>
        <fullName evidence="3">Ketoreductase domain-containing protein</fullName>
    </recommendedName>
</protein>
<dbReference type="EMBL" id="JARJCW010000018">
    <property type="protein sequence ID" value="KAJ7215059.1"/>
    <property type="molecule type" value="Genomic_DNA"/>
</dbReference>
<organism evidence="4 5">
    <name type="scientific">Mycena pura</name>
    <dbReference type="NCBI Taxonomy" id="153505"/>
    <lineage>
        <taxon>Eukaryota</taxon>
        <taxon>Fungi</taxon>
        <taxon>Dikarya</taxon>
        <taxon>Basidiomycota</taxon>
        <taxon>Agaricomycotina</taxon>
        <taxon>Agaricomycetes</taxon>
        <taxon>Agaricomycetidae</taxon>
        <taxon>Agaricales</taxon>
        <taxon>Marasmiineae</taxon>
        <taxon>Mycenaceae</taxon>
        <taxon>Mycena</taxon>
    </lineage>
</organism>
<gene>
    <name evidence="4" type="ORF">GGX14DRAFT_496636</name>
</gene>
<feature type="domain" description="Ketoreductase" evidence="3">
    <location>
        <begin position="699"/>
        <end position="864"/>
    </location>
</feature>
<dbReference type="AlphaFoldDB" id="A0AAD6VJS7"/>
<evidence type="ECO:0000259" key="3">
    <source>
        <dbReference type="SMART" id="SM00822"/>
    </source>
</evidence>
<comment type="caution">
    <text evidence="4">The sequence shown here is derived from an EMBL/GenBank/DDBJ whole genome shotgun (WGS) entry which is preliminary data.</text>
</comment>
<evidence type="ECO:0000256" key="2">
    <source>
        <dbReference type="ARBA" id="ARBA00022553"/>
    </source>
</evidence>
<dbReference type="PANTHER" id="PTHR43439:SF2">
    <property type="entry name" value="ENZYME, PUTATIVE (JCVI)-RELATED"/>
    <property type="match status" value="1"/>
</dbReference>
<dbReference type="Pfam" id="PF23562">
    <property type="entry name" value="AMP-binding_C_3"/>
    <property type="match status" value="1"/>
</dbReference>
<name>A0AAD6VJS7_9AGAR</name>
<dbReference type="SUPFAM" id="SSF51735">
    <property type="entry name" value="NAD(P)-binding Rossmann-fold domains"/>
    <property type="match status" value="1"/>
</dbReference>
<evidence type="ECO:0000313" key="5">
    <source>
        <dbReference type="Proteomes" id="UP001219525"/>
    </source>
</evidence>
<dbReference type="Pfam" id="PF00501">
    <property type="entry name" value="AMP-binding"/>
    <property type="match status" value="1"/>
</dbReference>
<dbReference type="InterPro" id="IPR057326">
    <property type="entry name" value="KR_dom"/>
</dbReference>
<keyword evidence="2" id="KW-0597">Phosphoprotein</keyword>
<dbReference type="PROSITE" id="PS00455">
    <property type="entry name" value="AMP_BINDING"/>
    <property type="match status" value="1"/>
</dbReference>
<dbReference type="PANTHER" id="PTHR43439">
    <property type="entry name" value="PHENYLACETATE-COENZYME A LIGASE"/>
    <property type="match status" value="1"/>
</dbReference>
<proteinExistence type="predicted"/>
<accession>A0AAD6VJS7</accession>
<evidence type="ECO:0000256" key="1">
    <source>
        <dbReference type="ARBA" id="ARBA00022450"/>
    </source>
</evidence>
<dbReference type="Pfam" id="PF07993">
    <property type="entry name" value="NAD_binding_4"/>
    <property type="match status" value="1"/>
</dbReference>
<dbReference type="InterPro" id="IPR013120">
    <property type="entry name" value="FAR_NAD-bd"/>
</dbReference>
<dbReference type="InterPro" id="IPR036291">
    <property type="entry name" value="NAD(P)-bd_dom_sf"/>
</dbReference>
<dbReference type="Gene3D" id="3.40.50.720">
    <property type="entry name" value="NAD(P)-binding Rossmann-like Domain"/>
    <property type="match status" value="1"/>
</dbReference>
<dbReference type="InterPro" id="IPR020845">
    <property type="entry name" value="AMP-binding_CS"/>
</dbReference>
<dbReference type="InterPro" id="IPR042099">
    <property type="entry name" value="ANL_N_sf"/>
</dbReference>
<evidence type="ECO:0000313" key="4">
    <source>
        <dbReference type="EMBL" id="KAJ7215059.1"/>
    </source>
</evidence>
<sequence>MPFTFHPESASLRLTEVLDFNAKHNPDAPFYVFPNPGPSDDVGTIRYLEFARASHRAAHLLRPNREGPDGEVVAVIALSDCVLFQAVVVGLITANLVPFGISPRNSPAAVVQLLKKTGSHRLVSTCVTLAPLIAGIQKEWGEGDPAHPLKVEEIPSLVQIYPYLGTETSSHAFKPYPPPAVQPDLDAVAMYLHSSGSTGFPKAIPQTHRIIIQWATFAPVTDCRDHFPQPVASMAMPPFHMAAIYTQVLHPAYAGIAVAMYSPIAAAPHELPVMPTPDNLIEVARKTGSRTMFGFPSFLIQYAKSPDAVEFLKSLHHVGISGGSVPQRVGDALTAAGVNLVPLYAATEFGSISRQVRRPGHIASEWEYTEISDIHKLRWDPQGDGTYELHILRCDNHHTCVENLPDVRGYSTSDLFLPHPEKPHLWKVVGRIDDVIVHSIAEKTVPAPMENIVMSSPIVMGAVMFGRNRDQAGILIEPVPALQIDVTNPEQVAELRNKYWSIIEDANAIAPAFSRIYKEMILFTAKDKPLPRAGKGTVLRKATLDIYAPEIDAIYDAVAERGSMVDLVDRPVVWDASSIKTWLLELAKDLSGSDISPEVDLFKQGYDSLNATFLRVRIAAGLRSAKDPAVQKAFAAVEQNLIYTHSTISLLSSFLEDAIAGKAGNSATDQIAAINAMVAKYSSGSTKAKIADTVSAGNRVVLLTGSSGSLGSQILALLLADKNVTKVYAYNRPSTEGLSSLERHRRAFQDRGLDTALLSSPKLSFVEGQTDLKNLGLAAELFAEIRDSVTVVIHNAWMLDFNKALSSYESHIQGTRNLLDMALASPRDPHFVFTSSVSAAFSWDRSRGPVPEKLVELSGGVKGSIGYGQSKFVAEQIICKSGLHASVVRIGQVCGAPPKGAWATSDWFPILVKTGLSLGYLPTTVGVVSWIDFDVTSQAVLDVAFSPAVGPESQVLNVVSPRPVGWNKVINGLQSALQNYGKGAAQVVSFPEWCTLLEKAAAQNQNDSQAAVKLPGIKLLQFFRRLADAAAQAQGESDLGMFDFATDKMQAASPALRDAQTISDGHFNAWIQYWNGVGFI</sequence>
<keyword evidence="1" id="KW-0596">Phosphopantetheine</keyword>
<dbReference type="SMART" id="SM00822">
    <property type="entry name" value="PKS_KR"/>
    <property type="match status" value="1"/>
</dbReference>
<dbReference type="Proteomes" id="UP001219525">
    <property type="component" value="Unassembled WGS sequence"/>
</dbReference>
<reference evidence="4" key="1">
    <citation type="submission" date="2023-03" db="EMBL/GenBank/DDBJ databases">
        <title>Massive genome expansion in bonnet fungi (Mycena s.s.) driven by repeated elements and novel gene families across ecological guilds.</title>
        <authorList>
            <consortium name="Lawrence Berkeley National Laboratory"/>
            <person name="Harder C.B."/>
            <person name="Miyauchi S."/>
            <person name="Viragh M."/>
            <person name="Kuo A."/>
            <person name="Thoen E."/>
            <person name="Andreopoulos B."/>
            <person name="Lu D."/>
            <person name="Skrede I."/>
            <person name="Drula E."/>
            <person name="Henrissat B."/>
            <person name="Morin E."/>
            <person name="Kohler A."/>
            <person name="Barry K."/>
            <person name="LaButti K."/>
            <person name="Morin E."/>
            <person name="Salamov A."/>
            <person name="Lipzen A."/>
            <person name="Mereny Z."/>
            <person name="Hegedus B."/>
            <person name="Baldrian P."/>
            <person name="Stursova M."/>
            <person name="Weitz H."/>
            <person name="Taylor A."/>
            <person name="Grigoriev I.V."/>
            <person name="Nagy L.G."/>
            <person name="Martin F."/>
            <person name="Kauserud H."/>
        </authorList>
    </citation>
    <scope>NUCLEOTIDE SEQUENCE</scope>
    <source>
        <strain evidence="4">9144</strain>
    </source>
</reference>